<dbReference type="EMBL" id="JACXAJ010000001">
    <property type="protein sequence ID" value="MBD1395914.1"/>
    <property type="molecule type" value="Genomic_DNA"/>
</dbReference>
<reference evidence="2 3" key="1">
    <citation type="submission" date="2020-09" db="EMBL/GenBank/DDBJ databases">
        <title>Genome sequencing and assembly of Pontibacter sp.</title>
        <authorList>
            <person name="Chhetri G."/>
        </authorList>
    </citation>
    <scope>NUCLEOTIDE SEQUENCE [LARGE SCALE GENOMIC DNA]</scope>
    <source>
        <strain evidence="2 3">JH31</strain>
    </source>
</reference>
<evidence type="ECO:0000256" key="1">
    <source>
        <dbReference type="SAM" id="MobiDB-lite"/>
    </source>
</evidence>
<comment type="caution">
    <text evidence="2">The sequence shown here is derived from an EMBL/GenBank/DDBJ whole genome shotgun (WGS) entry which is preliminary data.</text>
</comment>
<feature type="compositionally biased region" description="Basic and acidic residues" evidence="1">
    <location>
        <begin position="1"/>
        <end position="14"/>
    </location>
</feature>
<proteinExistence type="predicted"/>
<dbReference type="RefSeq" id="WP_191182067.1">
    <property type="nucleotide sequence ID" value="NZ_JACXAJ010000001.1"/>
</dbReference>
<accession>A0ABR7XC92</accession>
<sequence>MNTDKNKDQNKDLINKGNKVPNIHPTAQKKEGDDKFRSDEDDQAGRSIGNEPRTGGRQGGKSVEDGGQDIGSSAGSR</sequence>
<organism evidence="2 3">
    <name type="scientific">Pontibacter aquaedesilientis</name>
    <dbReference type="NCBI Taxonomy" id="2766980"/>
    <lineage>
        <taxon>Bacteria</taxon>
        <taxon>Pseudomonadati</taxon>
        <taxon>Bacteroidota</taxon>
        <taxon>Cytophagia</taxon>
        <taxon>Cytophagales</taxon>
        <taxon>Hymenobacteraceae</taxon>
        <taxon>Pontibacter</taxon>
    </lineage>
</organism>
<evidence type="ECO:0000313" key="2">
    <source>
        <dbReference type="EMBL" id="MBD1395914.1"/>
    </source>
</evidence>
<evidence type="ECO:0000313" key="3">
    <source>
        <dbReference type="Proteomes" id="UP000625551"/>
    </source>
</evidence>
<protein>
    <submittedName>
        <fullName evidence="2">Uncharacterized protein</fullName>
    </submittedName>
</protein>
<dbReference type="Proteomes" id="UP000625551">
    <property type="component" value="Unassembled WGS sequence"/>
</dbReference>
<keyword evidence="3" id="KW-1185">Reference proteome</keyword>
<feature type="region of interest" description="Disordered" evidence="1">
    <location>
        <begin position="1"/>
        <end position="77"/>
    </location>
</feature>
<feature type="compositionally biased region" description="Basic and acidic residues" evidence="1">
    <location>
        <begin position="28"/>
        <end position="38"/>
    </location>
</feature>
<gene>
    <name evidence="2" type="ORF">H9Q13_01950</name>
</gene>
<name>A0ABR7XC92_9BACT</name>